<comment type="function">
    <text evidence="9">Essential cell division protein.</text>
</comment>
<keyword evidence="4 9" id="KW-0132">Cell division</keyword>
<dbReference type="GO" id="GO:0090529">
    <property type="term" value="P:cell septum assembly"/>
    <property type="evidence" value="ECO:0007669"/>
    <property type="project" value="InterPro"/>
</dbReference>
<dbReference type="AlphaFoldDB" id="A0A506UJV2"/>
<evidence type="ECO:0000256" key="10">
    <source>
        <dbReference type="SAM" id="Coils"/>
    </source>
</evidence>
<reference evidence="12 13" key="1">
    <citation type="submission" date="2019-06" db="EMBL/GenBank/DDBJ databases">
        <authorList>
            <person name="Li M."/>
        </authorList>
    </citation>
    <scope>NUCLEOTIDE SEQUENCE [LARGE SCALE GENOMIC DNA]</scope>
    <source>
        <strain evidence="12 13">BGMRC2036</strain>
    </source>
</reference>
<sequence length="315" mass="34567">MDGGGRFVFAMTGKQGGYDRTERSAAPDGARSLPRPARRIARSLSNLATGRTPVPRHLGSVVAVVFFAACGVNAVMVAGNGDQLSRAAIELTGFSINDIQISGNAETSEIAVLQSLDLDTSISLHGLNIDRARGQLLNLPWVADADIRKIYPATLKITLKERKPYALWQQEDGSLLMIEESGNVIGALTEPKFRRLPLVLGQGANLAAKDLDSLLSGWPELASRVRAYKRIDGRRWDIYLDNGMIVKMPETGEDAAVARLKSLEETRQILEREIAAIDLRLDDRIAIQLTPDALERRDAEVEQLKKSFKNKGVRL</sequence>
<dbReference type="InterPro" id="IPR045335">
    <property type="entry name" value="FtsQ_C_sf"/>
</dbReference>
<keyword evidence="6 9" id="KW-1133">Transmembrane helix</keyword>
<dbReference type="Gene3D" id="3.10.20.310">
    <property type="entry name" value="membrane protein fhac"/>
    <property type="match status" value="1"/>
</dbReference>
<dbReference type="GO" id="GO:0032153">
    <property type="term" value="C:cell division site"/>
    <property type="evidence" value="ECO:0007669"/>
    <property type="project" value="UniProtKB-UniRule"/>
</dbReference>
<dbReference type="InterPro" id="IPR034746">
    <property type="entry name" value="POTRA"/>
</dbReference>
<dbReference type="PANTHER" id="PTHR35851">
    <property type="entry name" value="CELL DIVISION PROTEIN FTSQ"/>
    <property type="match status" value="1"/>
</dbReference>
<keyword evidence="7 9" id="KW-0472">Membrane</keyword>
<keyword evidence="2 9" id="KW-1003">Cell membrane</keyword>
<evidence type="ECO:0000256" key="6">
    <source>
        <dbReference type="ARBA" id="ARBA00022989"/>
    </source>
</evidence>
<dbReference type="PROSITE" id="PS51779">
    <property type="entry name" value="POTRA"/>
    <property type="match status" value="1"/>
</dbReference>
<evidence type="ECO:0000256" key="4">
    <source>
        <dbReference type="ARBA" id="ARBA00022618"/>
    </source>
</evidence>
<gene>
    <name evidence="9" type="primary">ftsQ</name>
    <name evidence="12" type="ORF">FJU08_03270</name>
</gene>
<keyword evidence="13" id="KW-1185">Reference proteome</keyword>
<evidence type="ECO:0000256" key="1">
    <source>
        <dbReference type="ARBA" id="ARBA00004370"/>
    </source>
</evidence>
<dbReference type="Pfam" id="PF03799">
    <property type="entry name" value="FtsQ_DivIB_C"/>
    <property type="match status" value="1"/>
</dbReference>
<protein>
    <recommendedName>
        <fullName evidence="9">Cell division protein FtsQ</fullName>
    </recommendedName>
</protein>
<proteinExistence type="inferred from homology"/>
<name>A0A506UJV2_9HYPH</name>
<evidence type="ECO:0000313" key="13">
    <source>
        <dbReference type="Proteomes" id="UP000318801"/>
    </source>
</evidence>
<accession>A0A506UJV2</accession>
<comment type="caution">
    <text evidence="12">The sequence shown here is derived from an EMBL/GenBank/DDBJ whole genome shotgun (WGS) entry which is preliminary data.</text>
</comment>
<dbReference type="InterPro" id="IPR005548">
    <property type="entry name" value="Cell_div_FtsQ/DivIB_C"/>
</dbReference>
<dbReference type="PANTHER" id="PTHR35851:SF1">
    <property type="entry name" value="CELL DIVISION PROTEIN FTSQ"/>
    <property type="match status" value="1"/>
</dbReference>
<evidence type="ECO:0000256" key="7">
    <source>
        <dbReference type="ARBA" id="ARBA00023136"/>
    </source>
</evidence>
<organism evidence="12 13">
    <name type="scientific">Martelella alba</name>
    <dbReference type="NCBI Taxonomy" id="2590451"/>
    <lineage>
        <taxon>Bacteria</taxon>
        <taxon>Pseudomonadati</taxon>
        <taxon>Pseudomonadota</taxon>
        <taxon>Alphaproteobacteria</taxon>
        <taxon>Hyphomicrobiales</taxon>
        <taxon>Aurantimonadaceae</taxon>
        <taxon>Martelella</taxon>
    </lineage>
</organism>
<feature type="coiled-coil region" evidence="10">
    <location>
        <begin position="253"/>
        <end position="280"/>
    </location>
</feature>
<keyword evidence="10" id="KW-0175">Coiled coil</keyword>
<evidence type="ECO:0000256" key="3">
    <source>
        <dbReference type="ARBA" id="ARBA00022519"/>
    </source>
</evidence>
<evidence type="ECO:0000256" key="2">
    <source>
        <dbReference type="ARBA" id="ARBA00022475"/>
    </source>
</evidence>
<evidence type="ECO:0000256" key="8">
    <source>
        <dbReference type="ARBA" id="ARBA00023306"/>
    </source>
</evidence>
<keyword evidence="8 9" id="KW-0131">Cell cycle</keyword>
<dbReference type="OrthoDB" id="9783091at2"/>
<dbReference type="EMBL" id="VHLG01000001">
    <property type="protein sequence ID" value="TPW33586.1"/>
    <property type="molecule type" value="Genomic_DNA"/>
</dbReference>
<dbReference type="HAMAP" id="MF_00911">
    <property type="entry name" value="FtsQ_subfam"/>
    <property type="match status" value="1"/>
</dbReference>
<dbReference type="InterPro" id="IPR026579">
    <property type="entry name" value="FtsQ"/>
</dbReference>
<dbReference type="GO" id="GO:0043093">
    <property type="term" value="P:FtsZ-dependent cytokinesis"/>
    <property type="evidence" value="ECO:0007669"/>
    <property type="project" value="UniProtKB-UniRule"/>
</dbReference>
<evidence type="ECO:0000256" key="5">
    <source>
        <dbReference type="ARBA" id="ARBA00022692"/>
    </source>
</evidence>
<comment type="similarity">
    <text evidence="9">Belongs to the FtsQ/DivIB family. FtsQ subfamily.</text>
</comment>
<dbReference type="Proteomes" id="UP000318801">
    <property type="component" value="Unassembled WGS sequence"/>
</dbReference>
<comment type="subcellular location">
    <subcellularLocation>
        <location evidence="9">Cell inner membrane</location>
        <topology evidence="9">Single-pass type II membrane protein</topology>
    </subcellularLocation>
    <subcellularLocation>
        <location evidence="1">Membrane</location>
    </subcellularLocation>
    <text evidence="9">Localizes to the division septum.</text>
</comment>
<dbReference type="Gene3D" id="3.40.50.11690">
    <property type="entry name" value="Cell division protein FtsQ/DivIB"/>
    <property type="match status" value="1"/>
</dbReference>
<dbReference type="GO" id="GO:0005886">
    <property type="term" value="C:plasma membrane"/>
    <property type="evidence" value="ECO:0007669"/>
    <property type="project" value="UniProtKB-SubCell"/>
</dbReference>
<keyword evidence="3 9" id="KW-0997">Cell inner membrane</keyword>
<evidence type="ECO:0000256" key="9">
    <source>
        <dbReference type="HAMAP-Rule" id="MF_00911"/>
    </source>
</evidence>
<evidence type="ECO:0000313" key="12">
    <source>
        <dbReference type="EMBL" id="TPW33586.1"/>
    </source>
</evidence>
<evidence type="ECO:0000259" key="11">
    <source>
        <dbReference type="PROSITE" id="PS51779"/>
    </source>
</evidence>
<keyword evidence="5 9" id="KW-0812">Transmembrane</keyword>
<dbReference type="InterPro" id="IPR013685">
    <property type="entry name" value="POTRA_FtsQ_type"/>
</dbReference>
<feature type="domain" description="POTRA" evidence="11">
    <location>
        <begin position="94"/>
        <end position="162"/>
    </location>
</feature>
<dbReference type="Pfam" id="PF08478">
    <property type="entry name" value="POTRA_1"/>
    <property type="match status" value="1"/>
</dbReference>